<dbReference type="EMBL" id="CH687696">
    <property type="protein sequence ID" value="EDW44586.1"/>
    <property type="molecule type" value="Genomic_DNA"/>
</dbReference>
<sequence length="58" mass="6349">MLLLLRCCGFWLLRQTAKWPSADKAAQTGADVGDPRDPSNANADADASDLREPCSSRW</sequence>
<feature type="compositionally biased region" description="Basic and acidic residues" evidence="1">
    <location>
        <begin position="48"/>
        <end position="58"/>
    </location>
</feature>
<dbReference type="Proteomes" id="UP000001292">
    <property type="component" value="Unassembled WGS sequence"/>
</dbReference>
<proteinExistence type="predicted"/>
<name>B4IQF0_DROSE</name>
<evidence type="ECO:0000256" key="2">
    <source>
        <dbReference type="SAM" id="SignalP"/>
    </source>
</evidence>
<dbReference type="AlphaFoldDB" id="B4IQF0"/>
<evidence type="ECO:0000256" key="1">
    <source>
        <dbReference type="SAM" id="MobiDB-lite"/>
    </source>
</evidence>
<accession>B4IQF0</accession>
<gene>
    <name evidence="3" type="primary">Dsec\GM11144</name>
    <name evidence="3" type="ORF">Dsec_GM11144</name>
</gene>
<feature type="signal peptide" evidence="2">
    <location>
        <begin position="1"/>
        <end position="18"/>
    </location>
</feature>
<dbReference type="HOGENOM" id="CLU_2981275_0_0_1"/>
<feature type="chain" id="PRO_5002807500" evidence="2">
    <location>
        <begin position="19"/>
        <end position="58"/>
    </location>
</feature>
<evidence type="ECO:0000313" key="3">
    <source>
        <dbReference type="EMBL" id="EDW44586.1"/>
    </source>
</evidence>
<feature type="region of interest" description="Disordered" evidence="1">
    <location>
        <begin position="19"/>
        <end position="58"/>
    </location>
</feature>
<reference evidence="3 4" key="1">
    <citation type="journal article" date="2007" name="Nature">
        <title>Evolution of genes and genomes on the Drosophila phylogeny.</title>
        <authorList>
            <consortium name="Drosophila 12 Genomes Consortium"/>
            <person name="Clark A.G."/>
            <person name="Eisen M.B."/>
            <person name="Smith D.R."/>
            <person name="Bergman C.M."/>
            <person name="Oliver B."/>
            <person name="Markow T.A."/>
            <person name="Kaufman T.C."/>
            <person name="Kellis M."/>
            <person name="Gelbart W."/>
            <person name="Iyer V.N."/>
            <person name="Pollard D.A."/>
            <person name="Sackton T.B."/>
            <person name="Larracuente A.M."/>
            <person name="Singh N.D."/>
            <person name="Abad J.P."/>
            <person name="Abt D.N."/>
            <person name="Adryan B."/>
            <person name="Aguade M."/>
            <person name="Akashi H."/>
            <person name="Anderson W.W."/>
            <person name="Aquadro C.F."/>
            <person name="Ardell D.H."/>
            <person name="Arguello R."/>
            <person name="Artieri C.G."/>
            <person name="Barbash D.A."/>
            <person name="Barker D."/>
            <person name="Barsanti P."/>
            <person name="Batterham P."/>
            <person name="Batzoglou S."/>
            <person name="Begun D."/>
            <person name="Bhutkar A."/>
            <person name="Blanco E."/>
            <person name="Bosak S.A."/>
            <person name="Bradley R.K."/>
            <person name="Brand A.D."/>
            <person name="Brent M.R."/>
            <person name="Brooks A.N."/>
            <person name="Brown R.H."/>
            <person name="Butlin R.K."/>
            <person name="Caggese C."/>
            <person name="Calvi B.R."/>
            <person name="Bernardo de Carvalho A."/>
            <person name="Caspi A."/>
            <person name="Castrezana S."/>
            <person name="Celniker S.E."/>
            <person name="Chang J.L."/>
            <person name="Chapple C."/>
            <person name="Chatterji S."/>
            <person name="Chinwalla A."/>
            <person name="Civetta A."/>
            <person name="Clifton S.W."/>
            <person name="Comeron J.M."/>
            <person name="Costello J.C."/>
            <person name="Coyne J.A."/>
            <person name="Daub J."/>
            <person name="David R.G."/>
            <person name="Delcher A.L."/>
            <person name="Delehaunty K."/>
            <person name="Do C.B."/>
            <person name="Ebling H."/>
            <person name="Edwards K."/>
            <person name="Eickbush T."/>
            <person name="Evans J.D."/>
            <person name="Filipski A."/>
            <person name="Findeiss S."/>
            <person name="Freyhult E."/>
            <person name="Fulton L."/>
            <person name="Fulton R."/>
            <person name="Garcia A.C."/>
            <person name="Gardiner A."/>
            <person name="Garfield D.A."/>
            <person name="Garvin B.E."/>
            <person name="Gibson G."/>
            <person name="Gilbert D."/>
            <person name="Gnerre S."/>
            <person name="Godfrey J."/>
            <person name="Good R."/>
            <person name="Gotea V."/>
            <person name="Gravely B."/>
            <person name="Greenberg A.J."/>
            <person name="Griffiths-Jones S."/>
            <person name="Gross S."/>
            <person name="Guigo R."/>
            <person name="Gustafson E.A."/>
            <person name="Haerty W."/>
            <person name="Hahn M.W."/>
            <person name="Halligan D.L."/>
            <person name="Halpern A.L."/>
            <person name="Halter G.M."/>
            <person name="Han M.V."/>
            <person name="Heger A."/>
            <person name="Hillier L."/>
            <person name="Hinrichs A.S."/>
            <person name="Holmes I."/>
            <person name="Hoskins R.A."/>
            <person name="Hubisz M.J."/>
            <person name="Hultmark D."/>
            <person name="Huntley M.A."/>
            <person name="Jaffe D.B."/>
            <person name="Jagadeeshan S."/>
            <person name="Jeck W.R."/>
            <person name="Johnson J."/>
            <person name="Jones C.D."/>
            <person name="Jordan W.C."/>
            <person name="Karpen G.H."/>
            <person name="Kataoka E."/>
            <person name="Keightley P.D."/>
            <person name="Kheradpour P."/>
            <person name="Kirkness E.F."/>
            <person name="Koerich L.B."/>
            <person name="Kristiansen K."/>
            <person name="Kudrna D."/>
            <person name="Kulathinal R.J."/>
            <person name="Kumar S."/>
            <person name="Kwok R."/>
            <person name="Lander E."/>
            <person name="Langley C.H."/>
            <person name="Lapoint R."/>
            <person name="Lazzaro B.P."/>
            <person name="Lee S.J."/>
            <person name="Levesque L."/>
            <person name="Li R."/>
            <person name="Lin C.F."/>
            <person name="Lin M.F."/>
            <person name="Lindblad-Toh K."/>
            <person name="Llopart A."/>
            <person name="Long M."/>
            <person name="Low L."/>
            <person name="Lozovsky E."/>
            <person name="Lu J."/>
            <person name="Luo M."/>
            <person name="Machado C.A."/>
            <person name="Makalowski W."/>
            <person name="Marzo M."/>
            <person name="Matsuda M."/>
            <person name="Matzkin L."/>
            <person name="McAllister B."/>
            <person name="McBride C.S."/>
            <person name="McKernan B."/>
            <person name="McKernan K."/>
            <person name="Mendez-Lago M."/>
            <person name="Minx P."/>
            <person name="Mollenhauer M.U."/>
            <person name="Montooth K."/>
            <person name="Mount S.M."/>
            <person name="Mu X."/>
            <person name="Myers E."/>
            <person name="Negre B."/>
            <person name="Newfeld S."/>
            <person name="Nielsen R."/>
            <person name="Noor M.A."/>
            <person name="O'Grady P."/>
            <person name="Pachter L."/>
            <person name="Papaceit M."/>
            <person name="Parisi M.J."/>
            <person name="Parisi M."/>
            <person name="Parts L."/>
            <person name="Pedersen J.S."/>
            <person name="Pesole G."/>
            <person name="Phillippy A.M."/>
            <person name="Ponting C.P."/>
            <person name="Pop M."/>
            <person name="Porcelli D."/>
            <person name="Powell J.R."/>
            <person name="Prohaska S."/>
            <person name="Pruitt K."/>
            <person name="Puig M."/>
            <person name="Quesneville H."/>
            <person name="Ram K.R."/>
            <person name="Rand D."/>
            <person name="Rasmussen M.D."/>
            <person name="Reed L.K."/>
            <person name="Reenan R."/>
            <person name="Reily A."/>
            <person name="Remington K.A."/>
            <person name="Rieger T.T."/>
            <person name="Ritchie M.G."/>
            <person name="Robin C."/>
            <person name="Rogers Y.H."/>
            <person name="Rohde C."/>
            <person name="Rozas J."/>
            <person name="Rubenfield M.J."/>
            <person name="Ruiz A."/>
            <person name="Russo S."/>
            <person name="Salzberg S.L."/>
            <person name="Sanchez-Gracia A."/>
            <person name="Saranga D.J."/>
            <person name="Sato H."/>
            <person name="Schaeffer S.W."/>
            <person name="Schatz M.C."/>
            <person name="Schlenke T."/>
            <person name="Schwartz R."/>
            <person name="Segarra C."/>
            <person name="Singh R.S."/>
            <person name="Sirot L."/>
            <person name="Sirota M."/>
            <person name="Sisneros N.B."/>
            <person name="Smith C.D."/>
            <person name="Smith T.F."/>
            <person name="Spieth J."/>
            <person name="Stage D.E."/>
            <person name="Stark A."/>
            <person name="Stephan W."/>
            <person name="Strausberg R.L."/>
            <person name="Strempel S."/>
            <person name="Sturgill D."/>
            <person name="Sutton G."/>
            <person name="Sutton G.G."/>
            <person name="Tao W."/>
            <person name="Teichmann S."/>
            <person name="Tobari Y.N."/>
            <person name="Tomimura Y."/>
            <person name="Tsolas J.M."/>
            <person name="Valente V.L."/>
            <person name="Venter E."/>
            <person name="Venter J.C."/>
            <person name="Vicario S."/>
            <person name="Vieira F.G."/>
            <person name="Vilella A.J."/>
            <person name="Villasante A."/>
            <person name="Walenz B."/>
            <person name="Wang J."/>
            <person name="Wasserman M."/>
            <person name="Watts T."/>
            <person name="Wilson D."/>
            <person name="Wilson R.K."/>
            <person name="Wing R.A."/>
            <person name="Wolfner M.F."/>
            <person name="Wong A."/>
            <person name="Wong G.K."/>
            <person name="Wu C.I."/>
            <person name="Wu G."/>
            <person name="Yamamoto D."/>
            <person name="Yang H.P."/>
            <person name="Yang S.P."/>
            <person name="Yorke J.A."/>
            <person name="Yoshida K."/>
            <person name="Zdobnov E."/>
            <person name="Zhang P."/>
            <person name="Zhang Y."/>
            <person name="Zimin A.V."/>
            <person name="Baldwin J."/>
            <person name="Abdouelleil A."/>
            <person name="Abdulkadir J."/>
            <person name="Abebe A."/>
            <person name="Abera B."/>
            <person name="Abreu J."/>
            <person name="Acer S.C."/>
            <person name="Aftuck L."/>
            <person name="Alexander A."/>
            <person name="An P."/>
            <person name="Anderson E."/>
            <person name="Anderson S."/>
            <person name="Arachi H."/>
            <person name="Azer M."/>
            <person name="Bachantsang P."/>
            <person name="Barry A."/>
            <person name="Bayul T."/>
            <person name="Berlin A."/>
            <person name="Bessette D."/>
            <person name="Bloom T."/>
            <person name="Blye J."/>
            <person name="Boguslavskiy L."/>
            <person name="Bonnet C."/>
            <person name="Boukhgalter B."/>
            <person name="Bourzgui I."/>
            <person name="Brown A."/>
            <person name="Cahill P."/>
            <person name="Channer S."/>
            <person name="Cheshatsang Y."/>
            <person name="Chuda L."/>
            <person name="Citroen M."/>
            <person name="Collymore A."/>
            <person name="Cooke P."/>
            <person name="Costello M."/>
            <person name="D'Aco K."/>
            <person name="Daza R."/>
            <person name="De Haan G."/>
            <person name="DeGray S."/>
            <person name="DeMaso C."/>
            <person name="Dhargay N."/>
            <person name="Dooley K."/>
            <person name="Dooley E."/>
            <person name="Doricent M."/>
            <person name="Dorje P."/>
            <person name="Dorjee K."/>
            <person name="Dupes A."/>
            <person name="Elong R."/>
            <person name="Falk J."/>
            <person name="Farina A."/>
            <person name="Faro S."/>
            <person name="Ferguson D."/>
            <person name="Fisher S."/>
            <person name="Foley C.D."/>
            <person name="Franke A."/>
            <person name="Friedrich D."/>
            <person name="Gadbois L."/>
            <person name="Gearin G."/>
            <person name="Gearin C.R."/>
            <person name="Giannoukos G."/>
            <person name="Goode T."/>
            <person name="Graham J."/>
            <person name="Grandbois E."/>
            <person name="Grewal S."/>
            <person name="Gyaltsen K."/>
            <person name="Hafez N."/>
            <person name="Hagos B."/>
            <person name="Hall J."/>
            <person name="Henson C."/>
            <person name="Hollinger A."/>
            <person name="Honan T."/>
            <person name="Huard M.D."/>
            <person name="Hughes L."/>
            <person name="Hurhula B."/>
            <person name="Husby M.E."/>
            <person name="Kamat A."/>
            <person name="Kanga B."/>
            <person name="Kashin S."/>
            <person name="Khazanovich D."/>
            <person name="Kisner P."/>
            <person name="Lance K."/>
            <person name="Lara M."/>
            <person name="Lee W."/>
            <person name="Lennon N."/>
            <person name="Letendre F."/>
            <person name="LeVine R."/>
            <person name="Lipovsky A."/>
            <person name="Liu X."/>
            <person name="Liu J."/>
            <person name="Liu S."/>
            <person name="Lokyitsang T."/>
            <person name="Lokyitsang Y."/>
            <person name="Lubonja R."/>
            <person name="Lui A."/>
            <person name="MacDonald P."/>
            <person name="Magnisalis V."/>
            <person name="Maru K."/>
            <person name="Matthews C."/>
            <person name="McCusker W."/>
            <person name="McDonough S."/>
            <person name="Mehta T."/>
            <person name="Meldrim J."/>
            <person name="Meneus L."/>
            <person name="Mihai O."/>
            <person name="Mihalev A."/>
            <person name="Mihova T."/>
            <person name="Mittelman R."/>
            <person name="Mlenga V."/>
            <person name="Montmayeur A."/>
            <person name="Mulrain L."/>
            <person name="Navidi A."/>
            <person name="Naylor J."/>
            <person name="Negash T."/>
            <person name="Nguyen T."/>
            <person name="Nguyen N."/>
            <person name="Nicol R."/>
            <person name="Norbu C."/>
            <person name="Norbu N."/>
            <person name="Novod N."/>
            <person name="O'Neill B."/>
            <person name="Osman S."/>
            <person name="Markiewicz E."/>
            <person name="Oyono O.L."/>
            <person name="Patti C."/>
            <person name="Phunkhang P."/>
            <person name="Pierre F."/>
            <person name="Priest M."/>
            <person name="Raghuraman S."/>
            <person name="Rege F."/>
            <person name="Reyes R."/>
            <person name="Rise C."/>
            <person name="Rogov P."/>
            <person name="Ross K."/>
            <person name="Ryan E."/>
            <person name="Settipalli S."/>
            <person name="Shea T."/>
            <person name="Sherpa N."/>
            <person name="Shi L."/>
            <person name="Shih D."/>
            <person name="Sparrow T."/>
            <person name="Spaulding J."/>
            <person name="Stalker J."/>
            <person name="Stange-Thomann N."/>
            <person name="Stavropoulos S."/>
            <person name="Stone C."/>
            <person name="Strader C."/>
            <person name="Tesfaye S."/>
            <person name="Thomson T."/>
            <person name="Thoulutsang Y."/>
            <person name="Thoulutsang D."/>
            <person name="Topham K."/>
            <person name="Topping I."/>
            <person name="Tsamla T."/>
            <person name="Vassiliev H."/>
            <person name="Vo A."/>
            <person name="Wangchuk T."/>
            <person name="Wangdi T."/>
            <person name="Weiand M."/>
            <person name="Wilkinson J."/>
            <person name="Wilson A."/>
            <person name="Yadav S."/>
            <person name="Young G."/>
            <person name="Yu Q."/>
            <person name="Zembek L."/>
            <person name="Zhong D."/>
            <person name="Zimmer A."/>
            <person name="Zwirko Z."/>
            <person name="Jaffe D.B."/>
            <person name="Alvarez P."/>
            <person name="Brockman W."/>
            <person name="Butler J."/>
            <person name="Chin C."/>
            <person name="Gnerre S."/>
            <person name="Grabherr M."/>
            <person name="Kleber M."/>
            <person name="Mauceli E."/>
            <person name="MacCallum I."/>
        </authorList>
    </citation>
    <scope>NUCLEOTIDE SEQUENCE [LARGE SCALE GENOMIC DNA]</scope>
    <source>
        <strain evidence="4">Rob3c / Tucson 14021-0248.25</strain>
    </source>
</reference>
<organism evidence="4">
    <name type="scientific">Drosophila sechellia</name>
    <name type="common">Fruit fly</name>
    <dbReference type="NCBI Taxonomy" id="7238"/>
    <lineage>
        <taxon>Eukaryota</taxon>
        <taxon>Metazoa</taxon>
        <taxon>Ecdysozoa</taxon>
        <taxon>Arthropoda</taxon>
        <taxon>Hexapoda</taxon>
        <taxon>Insecta</taxon>
        <taxon>Pterygota</taxon>
        <taxon>Neoptera</taxon>
        <taxon>Endopterygota</taxon>
        <taxon>Diptera</taxon>
        <taxon>Brachycera</taxon>
        <taxon>Muscomorpha</taxon>
        <taxon>Ephydroidea</taxon>
        <taxon>Drosophilidae</taxon>
        <taxon>Drosophila</taxon>
        <taxon>Sophophora</taxon>
    </lineage>
</organism>
<evidence type="ECO:0000313" key="4">
    <source>
        <dbReference type="Proteomes" id="UP000001292"/>
    </source>
</evidence>
<keyword evidence="4" id="KW-1185">Reference proteome</keyword>
<keyword evidence="2" id="KW-0732">Signal</keyword>
<protein>
    <submittedName>
        <fullName evidence="3">GM11144</fullName>
    </submittedName>
</protein>